<feature type="compositionally biased region" description="Basic and acidic residues" evidence="1">
    <location>
        <begin position="471"/>
        <end position="509"/>
    </location>
</feature>
<proteinExistence type="predicted"/>
<feature type="compositionally biased region" description="Acidic residues" evidence="1">
    <location>
        <begin position="423"/>
        <end position="433"/>
    </location>
</feature>
<dbReference type="Pfam" id="PF12520">
    <property type="entry name" value="DUF3723"/>
    <property type="match status" value="1"/>
</dbReference>
<evidence type="ECO:0000313" key="3">
    <source>
        <dbReference type="Proteomes" id="UP000042958"/>
    </source>
</evidence>
<dbReference type="STRING" id="104259.A0A0F7U3N6"/>
<feature type="compositionally biased region" description="Basic residues" evidence="1">
    <location>
        <begin position="363"/>
        <end position="385"/>
    </location>
</feature>
<dbReference type="OrthoDB" id="4227485at2759"/>
<keyword evidence="3" id="KW-1185">Reference proteome</keyword>
<feature type="compositionally biased region" description="Basic and acidic residues" evidence="1">
    <location>
        <begin position="337"/>
        <end position="362"/>
    </location>
</feature>
<name>A0A0F7U3N6_PENBI</name>
<evidence type="ECO:0000256" key="1">
    <source>
        <dbReference type="SAM" id="MobiDB-lite"/>
    </source>
</evidence>
<feature type="region of interest" description="Disordered" evidence="1">
    <location>
        <begin position="317"/>
        <end position="758"/>
    </location>
</feature>
<feature type="compositionally biased region" description="Basic and acidic residues" evidence="1">
    <location>
        <begin position="555"/>
        <end position="572"/>
    </location>
</feature>
<accession>A0A0F7U3N6</accession>
<gene>
    <name evidence="2" type="ORF">PMG11_11391</name>
</gene>
<dbReference type="Proteomes" id="UP000042958">
    <property type="component" value="Unassembled WGS sequence"/>
</dbReference>
<organism evidence="2 3">
    <name type="scientific">Penicillium brasilianum</name>
    <dbReference type="NCBI Taxonomy" id="104259"/>
    <lineage>
        <taxon>Eukaryota</taxon>
        <taxon>Fungi</taxon>
        <taxon>Dikarya</taxon>
        <taxon>Ascomycota</taxon>
        <taxon>Pezizomycotina</taxon>
        <taxon>Eurotiomycetes</taxon>
        <taxon>Eurotiomycetidae</taxon>
        <taxon>Eurotiales</taxon>
        <taxon>Aspergillaceae</taxon>
        <taxon>Penicillium</taxon>
    </lineage>
</organism>
<sequence length="867" mass="97708">MLRIDTHTVEKLQLLAPGDSSKDKTTVKGLVHSGEVFSNFTGSERSSIWKRLKRTDGIIPSLYTFFKDLWYLESCANCIKRLITPSRSCPTIRTAMRAAFSTFDPAHTQFLIQTSETGLRYYSHSQGDPAELGYRQLWLYAMRHYPRLSKPAQKIDPTAKSTNEVVDPVILYDMAILAKKLGFQSPQIQQLIQQSPDRKIAQDALLRARRPDRYRYNEEEAELLINKVTECFLRAIPLDHQLSVQSIGGRETKRESRCGHPQIQAQLHDCQFLFIDKIHGDSVKEERKATSILVRRSVYFTFFSKLSMPIVNGDTTGASPTTDLPMSPLFVPGGRSPQDEMVDRGAEWESKLDQQRSQDARRERRQQRRAEKLKRRQQRDRKRQQSSHSDHHSMSPSRNLSTLPPESDMEIERTISDGSGVEEALDPTVETESEISGIERGLPDIEPSRADELEHREPIPGEQPFSENEESEGHSESGFEDEHPRRGSEGRMSRKESLEDASMEEHASEQENEGAETAQLSPSEEVRKALDRLEGRRQSRNESGPSRAMGGKGVALRERAKFKPYDQTERRRQTTKLSMPPQETLEQDINALLQTDAQQQTPRPITEINFLEAQNPPPSGMNEEQSSSPAGSQDGPTQDHQQAGEEISGSVAFEPQPEMPGAINGNPRRYGMTNIQSERESRRSESVTPRTSPDVQVIADATQQGTVTERPALSPARETSTQAGPRSRMDMAKSEKRPEERDRSPRRGGASGATKGSKVTIMFRARDAHGDWNRLVHKMDVDPLDPSPVERMAAKQARAHRATYYDQDLRQVAPGQCFDAAIQDGTNTVFMTFGDDLTVSEATMDSITRALQAELHDDGPAKRKQRN</sequence>
<protein>
    <submittedName>
        <fullName evidence="2">Uncharacterized protein</fullName>
    </submittedName>
</protein>
<reference evidence="3" key="1">
    <citation type="journal article" date="2015" name="Genome Announc.">
        <title>Draft genome sequence of the fungus Penicillium brasilianum MG11.</title>
        <authorList>
            <person name="Horn F."/>
            <person name="Linde J."/>
            <person name="Mattern D.J."/>
            <person name="Walther G."/>
            <person name="Guthke R."/>
            <person name="Brakhage A.A."/>
            <person name="Valiante V."/>
        </authorList>
    </citation>
    <scope>NUCLEOTIDE SEQUENCE [LARGE SCALE GENOMIC DNA]</scope>
    <source>
        <strain evidence="3">MG11</strain>
    </source>
</reference>
<feature type="compositionally biased region" description="Polar residues" evidence="1">
    <location>
        <begin position="592"/>
        <end position="603"/>
    </location>
</feature>
<dbReference type="AlphaFoldDB" id="A0A0F7U3N6"/>
<feature type="compositionally biased region" description="Basic and acidic residues" evidence="1">
    <location>
        <begin position="524"/>
        <end position="540"/>
    </location>
</feature>
<evidence type="ECO:0000313" key="2">
    <source>
        <dbReference type="EMBL" id="CEJ62906.1"/>
    </source>
</evidence>
<dbReference type="InterPro" id="IPR022198">
    <property type="entry name" value="DUF3723"/>
</dbReference>
<feature type="compositionally biased region" description="Polar residues" evidence="1">
    <location>
        <begin position="622"/>
        <end position="641"/>
    </location>
</feature>
<dbReference type="EMBL" id="CDHK01000030">
    <property type="protein sequence ID" value="CEJ62906.1"/>
    <property type="molecule type" value="Genomic_DNA"/>
</dbReference>
<feature type="compositionally biased region" description="Basic and acidic residues" evidence="1">
    <location>
        <begin position="441"/>
        <end position="459"/>
    </location>
</feature>
<feature type="compositionally biased region" description="Basic and acidic residues" evidence="1">
    <location>
        <begin position="727"/>
        <end position="745"/>
    </location>
</feature>